<protein>
    <submittedName>
        <fullName evidence="1">Uncharacterized protein</fullName>
    </submittedName>
</protein>
<evidence type="ECO:0000313" key="1">
    <source>
        <dbReference type="EMBL" id="DAD37443.1"/>
    </source>
</evidence>
<dbReference type="AlphaFoldDB" id="A0A822YYY0"/>
<reference evidence="1 2" key="1">
    <citation type="journal article" date="2020" name="Mol. Biol. Evol.">
        <title>Distinct Expression and Methylation Patterns for Genes with Different Fates following a Single Whole-Genome Duplication in Flowering Plants.</title>
        <authorList>
            <person name="Shi T."/>
            <person name="Rahmani R.S."/>
            <person name="Gugger P.F."/>
            <person name="Wang M."/>
            <person name="Li H."/>
            <person name="Zhang Y."/>
            <person name="Li Z."/>
            <person name="Wang Q."/>
            <person name="Van de Peer Y."/>
            <person name="Marchal K."/>
            <person name="Chen J."/>
        </authorList>
    </citation>
    <scope>NUCLEOTIDE SEQUENCE [LARGE SCALE GENOMIC DNA]</scope>
    <source>
        <tissue evidence="1">Leaf</tissue>
    </source>
</reference>
<proteinExistence type="predicted"/>
<evidence type="ECO:0000313" key="2">
    <source>
        <dbReference type="Proteomes" id="UP000607653"/>
    </source>
</evidence>
<comment type="caution">
    <text evidence="1">The sequence shown here is derived from an EMBL/GenBank/DDBJ whole genome shotgun (WGS) entry which is preliminary data.</text>
</comment>
<gene>
    <name evidence="1" type="ORF">HUJ06_008084</name>
</gene>
<keyword evidence="2" id="KW-1185">Reference proteome</keyword>
<organism evidence="1 2">
    <name type="scientific">Nelumbo nucifera</name>
    <name type="common">Sacred lotus</name>
    <dbReference type="NCBI Taxonomy" id="4432"/>
    <lineage>
        <taxon>Eukaryota</taxon>
        <taxon>Viridiplantae</taxon>
        <taxon>Streptophyta</taxon>
        <taxon>Embryophyta</taxon>
        <taxon>Tracheophyta</taxon>
        <taxon>Spermatophyta</taxon>
        <taxon>Magnoliopsida</taxon>
        <taxon>Proteales</taxon>
        <taxon>Nelumbonaceae</taxon>
        <taxon>Nelumbo</taxon>
    </lineage>
</organism>
<name>A0A822YYY0_NELNU</name>
<sequence length="137" mass="15215">MPWKAWAGPHTSPTGPMTKIYRPGRPSLPWNINILYILSLAYISSYAKPPLHRAHNTKYTTMVAADVLSSFKRCEEKTGSELERQLSWSRGLKGHSKKHFHSSKISSLGSSIAKSILTSLLFPDTGKQGNGRPPLVQ</sequence>
<dbReference type="EMBL" id="DUZY01000004">
    <property type="protein sequence ID" value="DAD37443.1"/>
    <property type="molecule type" value="Genomic_DNA"/>
</dbReference>
<dbReference type="Proteomes" id="UP000607653">
    <property type="component" value="Unassembled WGS sequence"/>
</dbReference>
<accession>A0A822YYY0</accession>